<accession>A0ABP8A2T1</accession>
<evidence type="ECO:0000259" key="2">
    <source>
        <dbReference type="SMART" id="SM00850"/>
    </source>
</evidence>
<sequence length="345" mass="39038">MINLTLWLRQGQQVIPGISSLQRSLSYAFLLGVSCYLFLIIFQPFGTYNFEDTSKYLLLAGYGVIFAFSYLLASFVLPDRKEWTMRKELVRMLLVYLSASILNFLYNSLVVSQVPMQWINLLYMGLYTLSLYVPIGLIYFLAIIHTNRTKPTVPVSNAAPQRLATLVPTGLSEPLIPNSVSHPSVFPDPVSLDAVLPIQANLLEQRISNPTSQNSASPIRVGLTEQHVVASDDNAIVCVANGSQFLYFGRQDFIFAKSMDNYCIVYFYEGNRVKKEIVRITLGKLAELLTGANIHRCHRSYLVNFDRILSKEGNAQGFLLRFENMEEYAFVSRSMLHSVKPYLVN</sequence>
<dbReference type="Proteomes" id="UP001500167">
    <property type="component" value="Unassembled WGS sequence"/>
</dbReference>
<proteinExistence type="predicted"/>
<protein>
    <recommendedName>
        <fullName evidence="2">HTH LytTR-type domain-containing protein</fullName>
    </recommendedName>
</protein>
<comment type="caution">
    <text evidence="3">The sequence shown here is derived from an EMBL/GenBank/DDBJ whole genome shotgun (WGS) entry which is preliminary data.</text>
</comment>
<dbReference type="RefSeq" id="WP_346086266.1">
    <property type="nucleotide sequence ID" value="NZ_BAAAZK010000006.1"/>
</dbReference>
<feature type="domain" description="HTH LytTR-type" evidence="2">
    <location>
        <begin position="243"/>
        <end position="344"/>
    </location>
</feature>
<dbReference type="Gene3D" id="2.40.50.1020">
    <property type="entry name" value="LytTr DNA-binding domain"/>
    <property type="match status" value="1"/>
</dbReference>
<feature type="transmembrane region" description="Helical" evidence="1">
    <location>
        <begin position="25"/>
        <end position="45"/>
    </location>
</feature>
<evidence type="ECO:0000313" key="4">
    <source>
        <dbReference type="Proteomes" id="UP001500167"/>
    </source>
</evidence>
<keyword evidence="1" id="KW-0472">Membrane</keyword>
<reference evidence="4" key="1">
    <citation type="journal article" date="2019" name="Int. J. Syst. Evol. Microbiol.">
        <title>The Global Catalogue of Microorganisms (GCM) 10K type strain sequencing project: providing services to taxonomists for standard genome sequencing and annotation.</title>
        <authorList>
            <consortium name="The Broad Institute Genomics Platform"/>
            <consortium name="The Broad Institute Genome Sequencing Center for Infectious Disease"/>
            <person name="Wu L."/>
            <person name="Ma J."/>
        </authorList>
    </citation>
    <scope>NUCLEOTIDE SEQUENCE [LARGE SCALE GENOMIC DNA]</scope>
    <source>
        <strain evidence="4">JCM 16722</strain>
    </source>
</reference>
<dbReference type="Pfam" id="PF04397">
    <property type="entry name" value="LytTR"/>
    <property type="match status" value="1"/>
</dbReference>
<keyword evidence="4" id="KW-1185">Reference proteome</keyword>
<feature type="transmembrane region" description="Helical" evidence="1">
    <location>
        <begin position="121"/>
        <end position="142"/>
    </location>
</feature>
<dbReference type="SMART" id="SM00850">
    <property type="entry name" value="LytTR"/>
    <property type="match status" value="1"/>
</dbReference>
<name>A0ABP8A2T1_9SPHI</name>
<feature type="transmembrane region" description="Helical" evidence="1">
    <location>
        <begin position="57"/>
        <end position="77"/>
    </location>
</feature>
<evidence type="ECO:0000313" key="3">
    <source>
        <dbReference type="EMBL" id="GAA4176433.1"/>
    </source>
</evidence>
<dbReference type="EMBL" id="BAAAZK010000006">
    <property type="protein sequence ID" value="GAA4176433.1"/>
    <property type="molecule type" value="Genomic_DNA"/>
</dbReference>
<dbReference type="InterPro" id="IPR007492">
    <property type="entry name" value="LytTR_DNA-bd_dom"/>
</dbReference>
<gene>
    <name evidence="3" type="ORF">GCM10022218_23830</name>
</gene>
<organism evidence="3 4">
    <name type="scientific">Sphingobacterium ginsenosidimutans</name>
    <dbReference type="NCBI Taxonomy" id="687845"/>
    <lineage>
        <taxon>Bacteria</taxon>
        <taxon>Pseudomonadati</taxon>
        <taxon>Bacteroidota</taxon>
        <taxon>Sphingobacteriia</taxon>
        <taxon>Sphingobacteriales</taxon>
        <taxon>Sphingobacteriaceae</taxon>
        <taxon>Sphingobacterium</taxon>
    </lineage>
</organism>
<evidence type="ECO:0000256" key="1">
    <source>
        <dbReference type="SAM" id="Phobius"/>
    </source>
</evidence>
<keyword evidence="1" id="KW-1133">Transmembrane helix</keyword>
<feature type="transmembrane region" description="Helical" evidence="1">
    <location>
        <begin position="89"/>
        <end position="109"/>
    </location>
</feature>
<keyword evidence="1" id="KW-0812">Transmembrane</keyword>